<feature type="region of interest" description="Disordered" evidence="12">
    <location>
        <begin position="395"/>
        <end position="419"/>
    </location>
</feature>
<dbReference type="GO" id="GO:0000045">
    <property type="term" value="P:autophagosome assembly"/>
    <property type="evidence" value="ECO:0007669"/>
    <property type="project" value="TreeGrafter"/>
</dbReference>
<keyword evidence="4 11" id="KW-0963">Cytoplasm</keyword>
<evidence type="ECO:0000256" key="4">
    <source>
        <dbReference type="ARBA" id="ARBA00022490"/>
    </source>
</evidence>
<dbReference type="GO" id="GO:0016485">
    <property type="term" value="P:protein processing"/>
    <property type="evidence" value="ECO:0007669"/>
    <property type="project" value="TreeGrafter"/>
</dbReference>
<comment type="subcellular location">
    <subcellularLocation>
        <location evidence="1 11">Cytoplasm</location>
    </subcellularLocation>
</comment>
<accession>A0A485KZS4</accession>
<comment type="similarity">
    <text evidence="2 11">Belongs to the peptidase C54 family.</text>
</comment>
<dbReference type="GO" id="GO:0005737">
    <property type="term" value="C:cytoplasm"/>
    <property type="evidence" value="ECO:0007669"/>
    <property type="project" value="UniProtKB-SubCell"/>
</dbReference>
<dbReference type="Pfam" id="PF03416">
    <property type="entry name" value="Peptidase_C54"/>
    <property type="match status" value="1"/>
</dbReference>
<dbReference type="InterPro" id="IPR005078">
    <property type="entry name" value="Peptidase_C54"/>
</dbReference>
<evidence type="ECO:0000313" key="15">
    <source>
        <dbReference type="EMBL" id="VFT90258.1"/>
    </source>
</evidence>
<dbReference type="GO" id="GO:0035973">
    <property type="term" value="P:aggrephagy"/>
    <property type="evidence" value="ECO:0007669"/>
    <property type="project" value="TreeGrafter"/>
</dbReference>
<keyword evidence="6 11" id="KW-0378">Hydrolase</keyword>
<evidence type="ECO:0000313" key="16">
    <source>
        <dbReference type="Proteomes" id="UP000332933"/>
    </source>
</evidence>
<evidence type="ECO:0000313" key="14">
    <source>
        <dbReference type="EMBL" id="KAF0695768.1"/>
    </source>
</evidence>
<organism evidence="15 16">
    <name type="scientific">Aphanomyces stellatus</name>
    <dbReference type="NCBI Taxonomy" id="120398"/>
    <lineage>
        <taxon>Eukaryota</taxon>
        <taxon>Sar</taxon>
        <taxon>Stramenopiles</taxon>
        <taxon>Oomycota</taxon>
        <taxon>Saprolegniomycetes</taxon>
        <taxon>Saprolegniales</taxon>
        <taxon>Verrucalvaceae</taxon>
        <taxon>Aphanomyces</taxon>
    </lineage>
</organism>
<proteinExistence type="inferred from homology"/>
<evidence type="ECO:0000256" key="11">
    <source>
        <dbReference type="RuleBase" id="RU363115"/>
    </source>
</evidence>
<dbReference type="EC" id="3.4.22.-" evidence="11"/>
<keyword evidence="7" id="KW-0788">Thiol protease</keyword>
<evidence type="ECO:0000256" key="2">
    <source>
        <dbReference type="ARBA" id="ARBA00010958"/>
    </source>
</evidence>
<feature type="region of interest" description="Disordered" evidence="12">
    <location>
        <begin position="16"/>
        <end position="41"/>
    </location>
</feature>
<gene>
    <name evidence="15" type="primary">Aste57867_13419</name>
    <name evidence="14" type="ORF">As57867_013369</name>
    <name evidence="15" type="ORF">ASTE57867_13419</name>
</gene>
<dbReference type="GO" id="GO:0004197">
    <property type="term" value="F:cysteine-type endopeptidase activity"/>
    <property type="evidence" value="ECO:0007669"/>
    <property type="project" value="TreeGrafter"/>
</dbReference>
<dbReference type="GO" id="GO:0019786">
    <property type="term" value="F:protein-phosphatidylethanolamide deconjugating activity"/>
    <property type="evidence" value="ECO:0007669"/>
    <property type="project" value="InterPro"/>
</dbReference>
<feature type="compositionally biased region" description="Acidic residues" evidence="12">
    <location>
        <begin position="409"/>
        <end position="419"/>
    </location>
</feature>
<dbReference type="InterPro" id="IPR038765">
    <property type="entry name" value="Papain-like_cys_pep_sf"/>
</dbReference>
<evidence type="ECO:0000256" key="8">
    <source>
        <dbReference type="ARBA" id="ARBA00022927"/>
    </source>
</evidence>
<evidence type="ECO:0000256" key="12">
    <source>
        <dbReference type="SAM" id="MobiDB-lite"/>
    </source>
</evidence>
<keyword evidence="3" id="KW-0813">Transport</keyword>
<name>A0A485KZS4_9STRA</name>
<comment type="function">
    <text evidence="11">Cysteine protease that plays a key role in autophagy by mediating both proteolytic activation and delipidation of ATG8 family proteins.</text>
</comment>
<evidence type="ECO:0000256" key="6">
    <source>
        <dbReference type="ARBA" id="ARBA00022801"/>
    </source>
</evidence>
<reference evidence="15 16" key="1">
    <citation type="submission" date="2019-03" db="EMBL/GenBank/DDBJ databases">
        <authorList>
            <person name="Gaulin E."/>
            <person name="Dumas B."/>
        </authorList>
    </citation>
    <scope>NUCLEOTIDE SEQUENCE [LARGE SCALE GENOMIC DNA]</scope>
    <source>
        <strain evidence="15">CBS 568.67</strain>
    </source>
</reference>
<evidence type="ECO:0000256" key="3">
    <source>
        <dbReference type="ARBA" id="ARBA00022448"/>
    </source>
</evidence>
<evidence type="ECO:0000256" key="5">
    <source>
        <dbReference type="ARBA" id="ARBA00022670"/>
    </source>
</evidence>
<dbReference type="OrthoDB" id="2960936at2759"/>
<dbReference type="EMBL" id="CAADRA010005472">
    <property type="protein sequence ID" value="VFT90258.1"/>
    <property type="molecule type" value="Genomic_DNA"/>
</dbReference>
<sequence>MSQFAHGIRSFDAASMAALPPPAPTTTTATDDDDGAASTSPTTYVLGIEHRTAPSLLGHLQSIIWLTYRKDFAQLAPYEFTSDAGWGCMLRSAQMLLCEALLRNLPIYQDRRFHWRDAADGTAAFPPSVIKVLRAFVDAPQPHCHFGLHQMVSIGMNYDMLPGEWYGPTTAAQVLRDLVNAHAATAGLDPSVETMCMYVPQDGVIYTDDVRKLAITSLVDPAAAPSTDANGGGSAFFDPLYNPPQIDADAEWTRSVLILVPLRLGLDKINASYIPALTHFFSFPQSVGIIGGKRGHSVYFVGARGHQFHILDPHTVHPTPEIDASFPSATHARTIHSTDHLVMEVDYIDPSLALGFFCKTRADYVDLEARLRALAGAHLCPVSIAAARPDYGQDASELHSVSGDSANGEQDDEDDYVLI</sequence>
<dbReference type="SUPFAM" id="SSF54001">
    <property type="entry name" value="Cysteine proteinases"/>
    <property type="match status" value="1"/>
</dbReference>
<feature type="domain" description="Peptidase C54 catalytic" evidence="13">
    <location>
        <begin position="57"/>
        <end position="368"/>
    </location>
</feature>
<evidence type="ECO:0000259" key="13">
    <source>
        <dbReference type="Pfam" id="PF03416"/>
    </source>
</evidence>
<reference evidence="14" key="2">
    <citation type="submission" date="2019-06" db="EMBL/GenBank/DDBJ databases">
        <title>Genomics analysis of Aphanomyces spp. identifies a new class of oomycete effector associated with host adaptation.</title>
        <authorList>
            <person name="Gaulin E."/>
        </authorList>
    </citation>
    <scope>NUCLEOTIDE SEQUENCE</scope>
    <source>
        <strain evidence="14">CBS 578.67</strain>
    </source>
</reference>
<keyword evidence="8 11" id="KW-0653">Protein transport</keyword>
<dbReference type="PANTHER" id="PTHR22624">
    <property type="entry name" value="CYSTEINE PROTEASE ATG4"/>
    <property type="match status" value="1"/>
</dbReference>
<dbReference type="GO" id="GO:0000423">
    <property type="term" value="P:mitophagy"/>
    <property type="evidence" value="ECO:0007669"/>
    <property type="project" value="TreeGrafter"/>
</dbReference>
<dbReference type="PANTHER" id="PTHR22624:SF49">
    <property type="entry name" value="CYSTEINE PROTEASE"/>
    <property type="match status" value="1"/>
</dbReference>
<dbReference type="GO" id="GO:0034727">
    <property type="term" value="P:piecemeal microautophagy of the nucleus"/>
    <property type="evidence" value="ECO:0007669"/>
    <property type="project" value="TreeGrafter"/>
</dbReference>
<dbReference type="GO" id="GO:0015031">
    <property type="term" value="P:protein transport"/>
    <property type="evidence" value="ECO:0007669"/>
    <property type="project" value="UniProtKB-KW"/>
</dbReference>
<evidence type="ECO:0000256" key="1">
    <source>
        <dbReference type="ARBA" id="ARBA00004496"/>
    </source>
</evidence>
<keyword evidence="5 11" id="KW-0645">Protease</keyword>
<protein>
    <recommendedName>
        <fullName evidence="11">Cysteine protease</fullName>
        <ecNumber evidence="11">3.4.22.-</ecNumber>
    </recommendedName>
</protein>
<evidence type="ECO:0000256" key="10">
    <source>
        <dbReference type="ARBA" id="ARBA00029362"/>
    </source>
</evidence>
<dbReference type="EMBL" id="VJMH01005451">
    <property type="protein sequence ID" value="KAF0695768.1"/>
    <property type="molecule type" value="Genomic_DNA"/>
</dbReference>
<evidence type="ECO:0000256" key="7">
    <source>
        <dbReference type="ARBA" id="ARBA00022807"/>
    </source>
</evidence>
<dbReference type="Proteomes" id="UP000332933">
    <property type="component" value="Unassembled WGS sequence"/>
</dbReference>
<dbReference type="AlphaFoldDB" id="A0A485KZS4"/>
<keyword evidence="9 11" id="KW-0072">Autophagy</keyword>
<keyword evidence="16" id="KW-1185">Reference proteome</keyword>
<evidence type="ECO:0000256" key="9">
    <source>
        <dbReference type="ARBA" id="ARBA00023006"/>
    </source>
</evidence>
<dbReference type="InterPro" id="IPR046792">
    <property type="entry name" value="Peptidase_C54_cat"/>
</dbReference>
<comment type="catalytic activity">
    <reaction evidence="10">
        <text>[protein]-C-terminal L-amino acid-glycyl-phosphatidylethanolamide + H2O = [protein]-C-terminal L-amino acid-glycine + a 1,2-diacyl-sn-glycero-3-phosphoethanolamine</text>
        <dbReference type="Rhea" id="RHEA:67548"/>
        <dbReference type="Rhea" id="RHEA-COMP:17323"/>
        <dbReference type="Rhea" id="RHEA-COMP:17324"/>
        <dbReference type="ChEBI" id="CHEBI:15377"/>
        <dbReference type="ChEBI" id="CHEBI:64612"/>
        <dbReference type="ChEBI" id="CHEBI:172940"/>
        <dbReference type="ChEBI" id="CHEBI:172941"/>
    </reaction>
    <physiologicalReaction direction="left-to-right" evidence="10">
        <dbReference type="Rhea" id="RHEA:67549"/>
    </physiologicalReaction>
</comment>